<dbReference type="Gene3D" id="3.40.50.720">
    <property type="entry name" value="NAD(P)-binding Rossmann-like Domain"/>
    <property type="match status" value="1"/>
</dbReference>
<feature type="domain" description="Mannitol dehydrogenase N-terminal" evidence="3">
    <location>
        <begin position="12"/>
        <end position="232"/>
    </location>
</feature>
<dbReference type="InterPro" id="IPR036291">
    <property type="entry name" value="NAD(P)-bd_dom_sf"/>
</dbReference>
<comment type="caution">
    <text evidence="5">The sequence shown here is derived from an EMBL/GenBank/DDBJ whole genome shotgun (WGS) entry which is preliminary data.</text>
</comment>
<keyword evidence="1" id="KW-0560">Oxidoreductase</keyword>
<evidence type="ECO:0000259" key="3">
    <source>
        <dbReference type="Pfam" id="PF01232"/>
    </source>
</evidence>
<dbReference type="InterPro" id="IPR013118">
    <property type="entry name" value="Mannitol_DH_C"/>
</dbReference>
<dbReference type="InterPro" id="IPR013131">
    <property type="entry name" value="Mannitol_DH_N"/>
</dbReference>
<dbReference type="Pfam" id="PF01232">
    <property type="entry name" value="Mannitol_dh"/>
    <property type="match status" value="1"/>
</dbReference>
<protein>
    <submittedName>
        <fullName evidence="5">Mannitol dehydrogenase family protein</fullName>
    </submittedName>
</protein>
<dbReference type="PANTHER" id="PTHR30524">
    <property type="entry name" value="MANNITOL-1-PHOSPHATE 5-DEHYDROGENASE"/>
    <property type="match status" value="1"/>
</dbReference>
<dbReference type="RefSeq" id="WP_314280766.1">
    <property type="nucleotide sequence ID" value="NZ_JAVVDO010000005.1"/>
</dbReference>
<keyword evidence="6" id="KW-1185">Reference proteome</keyword>
<evidence type="ECO:0000313" key="6">
    <source>
        <dbReference type="Proteomes" id="UP001258945"/>
    </source>
</evidence>
<evidence type="ECO:0000313" key="5">
    <source>
        <dbReference type="EMBL" id="MDT8330431.1"/>
    </source>
</evidence>
<reference evidence="5 6" key="1">
    <citation type="journal article" date="2019" name="Microb. Pathog.">
        <title>Comparison of VITEK 2, MALDI-TOF MS, 16S rRNA gene sequencing, and whole-genome sequencing for identification of Roseomonas mucosa.</title>
        <authorList>
            <person name="Rudolph W.W."/>
            <person name="Gunzer F."/>
            <person name="Trauth M."/>
            <person name="Bunk B."/>
            <person name="Bigge R."/>
            <person name="Schrottner P."/>
        </authorList>
    </citation>
    <scope>NUCLEOTIDE SEQUENCE [LARGE SCALE GENOMIC DNA]</scope>
    <source>
        <strain evidence="5 6">DSM 103800</strain>
    </source>
</reference>
<dbReference type="EMBL" id="JAVVDO010000005">
    <property type="protein sequence ID" value="MDT8330431.1"/>
    <property type="molecule type" value="Genomic_DNA"/>
</dbReference>
<name>A0ABU3MD90_9PROT</name>
<dbReference type="SUPFAM" id="SSF51735">
    <property type="entry name" value="NAD(P)-binding Rossmann-fold domains"/>
    <property type="match status" value="1"/>
</dbReference>
<dbReference type="PANTHER" id="PTHR30524:SF0">
    <property type="entry name" value="ALTRONATE OXIDOREDUCTASE-RELATED"/>
    <property type="match status" value="1"/>
</dbReference>
<dbReference type="Gene3D" id="1.10.1040.10">
    <property type="entry name" value="N-(1-d-carboxylethyl)-l-norvaline Dehydrogenase, domain 2"/>
    <property type="match status" value="1"/>
</dbReference>
<sequence>MPHPMDAGVTGRIVQFGTSRFLQAHVDLFVHEARQSGQEAGPITVVQTSGDAARAGRVAAFGRPEGYPVLIRGIEDGRPVERSVTVTSIDQGLSAGTDWEDLERLFAGEAAYVVSNTGDMGYAVAEADRGPALLDGVPASFPGKLTRLLHARWRAGGRPITILPCELVNRNGQVLQALVLELAAQAALPEGFRDWLREGVTWTDTLVDRIVSEALGPVGAVAEPYAIWVIERRPGLVPPCTHPAIVLAEELEPHERLKLHILNLGHTVLADLWLREGRRADETVREILADTAVADRLSRIYREEVLPGFALKGMGAQAEAYAATTLDRFRNPFLNHRIADIAQNHATKVERRIGAFLHWLGEARGATPVLDAVLARQEGRG</sequence>
<evidence type="ECO:0000256" key="1">
    <source>
        <dbReference type="ARBA" id="ARBA00023002"/>
    </source>
</evidence>
<keyword evidence="2" id="KW-0520">NAD</keyword>
<dbReference type="InterPro" id="IPR008927">
    <property type="entry name" value="6-PGluconate_DH-like_C_sf"/>
</dbReference>
<dbReference type="Proteomes" id="UP001258945">
    <property type="component" value="Unassembled WGS sequence"/>
</dbReference>
<feature type="domain" description="Mannitol dehydrogenase C-terminal" evidence="4">
    <location>
        <begin position="251"/>
        <end position="358"/>
    </location>
</feature>
<dbReference type="SUPFAM" id="SSF48179">
    <property type="entry name" value="6-phosphogluconate dehydrogenase C-terminal domain-like"/>
    <property type="match status" value="1"/>
</dbReference>
<accession>A0ABU3MD90</accession>
<dbReference type="InterPro" id="IPR013328">
    <property type="entry name" value="6PGD_dom2"/>
</dbReference>
<dbReference type="Pfam" id="PF08125">
    <property type="entry name" value="Mannitol_dh_C"/>
    <property type="match status" value="1"/>
</dbReference>
<organism evidence="5 6">
    <name type="scientific">Roseomonas gilardii</name>
    <dbReference type="NCBI Taxonomy" id="257708"/>
    <lineage>
        <taxon>Bacteria</taxon>
        <taxon>Pseudomonadati</taxon>
        <taxon>Pseudomonadota</taxon>
        <taxon>Alphaproteobacteria</taxon>
        <taxon>Acetobacterales</taxon>
        <taxon>Roseomonadaceae</taxon>
        <taxon>Roseomonas</taxon>
    </lineage>
</organism>
<gene>
    <name evidence="5" type="ORF">RQ831_05150</name>
</gene>
<evidence type="ECO:0000259" key="4">
    <source>
        <dbReference type="Pfam" id="PF08125"/>
    </source>
</evidence>
<evidence type="ECO:0000256" key="2">
    <source>
        <dbReference type="ARBA" id="ARBA00023027"/>
    </source>
</evidence>
<proteinExistence type="predicted"/>